<gene>
    <name evidence="1" type="ORF">COMA1_20141</name>
</gene>
<accession>A0A0S4LGN5</accession>
<name>A0A0S4LGN5_9BACT</name>
<reference evidence="1 2" key="1">
    <citation type="submission" date="2015-10" db="EMBL/GenBank/DDBJ databases">
        <authorList>
            <person name="Gilbert D.G."/>
        </authorList>
    </citation>
    <scope>NUCLEOTIDE SEQUENCE [LARGE SCALE GENOMIC DNA]</scope>
    <source>
        <strain evidence="1">COMA1</strain>
    </source>
</reference>
<dbReference type="Proteomes" id="UP000199032">
    <property type="component" value="Unassembled WGS sequence"/>
</dbReference>
<dbReference type="AlphaFoldDB" id="A0A0S4LGN5"/>
<sequence length="83" mass="9437">MNSFETSGNRIAESQGLDYLATVCADLYALKRGHAYRTASAIRVAGAHLRQHASWSQYTLDHPNRWERETVRTLLTPNDNPQH</sequence>
<evidence type="ECO:0000313" key="2">
    <source>
        <dbReference type="Proteomes" id="UP000199032"/>
    </source>
</evidence>
<proteinExistence type="predicted"/>
<organism evidence="1 2">
    <name type="scientific">Candidatus Nitrospira nitrosa</name>
    <dbReference type="NCBI Taxonomy" id="1742972"/>
    <lineage>
        <taxon>Bacteria</taxon>
        <taxon>Pseudomonadati</taxon>
        <taxon>Nitrospirota</taxon>
        <taxon>Nitrospiria</taxon>
        <taxon>Nitrospirales</taxon>
        <taxon>Nitrospiraceae</taxon>
        <taxon>Nitrospira</taxon>
    </lineage>
</organism>
<evidence type="ECO:0000313" key="1">
    <source>
        <dbReference type="EMBL" id="CUS35142.1"/>
    </source>
</evidence>
<keyword evidence="2" id="KW-1185">Reference proteome</keyword>
<protein>
    <submittedName>
        <fullName evidence="1">Uncharacterized protein</fullName>
    </submittedName>
</protein>
<dbReference type="STRING" id="1742972.COMA1_20141"/>
<dbReference type="EMBL" id="CZQA01000008">
    <property type="protein sequence ID" value="CUS35142.1"/>
    <property type="molecule type" value="Genomic_DNA"/>
</dbReference>